<reference evidence="1 2" key="1">
    <citation type="submission" date="2022-06" db="EMBL/GenBank/DDBJ databases">
        <title>Dyella sp. Sa strain:Sa Genome sequencing.</title>
        <authorList>
            <person name="Park S."/>
        </authorList>
    </citation>
    <scope>NUCLEOTIDE SEQUENCE [LARGE SCALE GENOMIC DNA]</scope>
    <source>
        <strain evidence="1 2">Sa</strain>
    </source>
</reference>
<dbReference type="EMBL" id="JAMZEK010000003">
    <property type="protein sequence ID" value="MCP1375300.1"/>
    <property type="molecule type" value="Genomic_DNA"/>
</dbReference>
<dbReference type="InterPro" id="IPR032710">
    <property type="entry name" value="NTF2-like_dom_sf"/>
</dbReference>
<proteinExistence type="predicted"/>
<organism evidence="1 2">
    <name type="scientific">Dyella lutea</name>
    <dbReference type="NCBI Taxonomy" id="2950441"/>
    <lineage>
        <taxon>Bacteria</taxon>
        <taxon>Pseudomonadati</taxon>
        <taxon>Pseudomonadota</taxon>
        <taxon>Gammaproteobacteria</taxon>
        <taxon>Lysobacterales</taxon>
        <taxon>Rhodanobacteraceae</taxon>
        <taxon>Dyella</taxon>
    </lineage>
</organism>
<dbReference type="Gene3D" id="3.10.450.50">
    <property type="match status" value="1"/>
</dbReference>
<dbReference type="Proteomes" id="UP001204615">
    <property type="component" value="Unassembled WGS sequence"/>
</dbReference>
<comment type="caution">
    <text evidence="1">The sequence shown here is derived from an EMBL/GenBank/DDBJ whole genome shotgun (WGS) entry which is preliminary data.</text>
</comment>
<name>A0ABT1FD41_9GAMM</name>
<gene>
    <name evidence="1" type="ORF">NC595_14720</name>
</gene>
<accession>A0ABT1FD41</accession>
<evidence type="ECO:0000313" key="2">
    <source>
        <dbReference type="Proteomes" id="UP001204615"/>
    </source>
</evidence>
<protein>
    <submittedName>
        <fullName evidence="1">Nuclear transport factor 2 family protein</fullName>
    </submittedName>
</protein>
<keyword evidence="2" id="KW-1185">Reference proteome</keyword>
<sequence length="129" mass="14211">MPASPAQVVTAFLQAFMSGDIDRARHMVSEDFWFQAPLHDGRGSKSTYFAGAEAKTRFIRAFRILRQWAEGADVSTVYELDIHTPDGDATMAMSEWHTVHAGLVTSTYMVFDSSARAAQLLGHALGAHH</sequence>
<dbReference type="SUPFAM" id="SSF54427">
    <property type="entry name" value="NTF2-like"/>
    <property type="match status" value="1"/>
</dbReference>
<evidence type="ECO:0000313" key="1">
    <source>
        <dbReference type="EMBL" id="MCP1375300.1"/>
    </source>
</evidence>
<dbReference type="RefSeq" id="WP_253567691.1">
    <property type="nucleotide sequence ID" value="NZ_JAMZEK010000003.1"/>
</dbReference>